<feature type="region of interest" description="Disordered" evidence="1">
    <location>
        <begin position="1"/>
        <end position="26"/>
    </location>
</feature>
<dbReference type="Proteomes" id="UP001054945">
    <property type="component" value="Unassembled WGS sequence"/>
</dbReference>
<proteinExistence type="predicted"/>
<reference evidence="2 3" key="1">
    <citation type="submission" date="2021-06" db="EMBL/GenBank/DDBJ databases">
        <title>Caerostris extrusa draft genome.</title>
        <authorList>
            <person name="Kono N."/>
            <person name="Arakawa K."/>
        </authorList>
    </citation>
    <scope>NUCLEOTIDE SEQUENCE [LARGE SCALE GENOMIC DNA]</scope>
</reference>
<evidence type="ECO:0000313" key="3">
    <source>
        <dbReference type="Proteomes" id="UP001054945"/>
    </source>
</evidence>
<protein>
    <submittedName>
        <fullName evidence="2">Uncharacterized protein</fullName>
    </submittedName>
</protein>
<evidence type="ECO:0000313" key="2">
    <source>
        <dbReference type="EMBL" id="GIX96555.1"/>
    </source>
</evidence>
<keyword evidence="3" id="KW-1185">Reference proteome</keyword>
<dbReference type="EMBL" id="BPLR01004662">
    <property type="protein sequence ID" value="GIX96555.1"/>
    <property type="molecule type" value="Genomic_DNA"/>
</dbReference>
<comment type="caution">
    <text evidence="2">The sequence shown here is derived from an EMBL/GenBank/DDBJ whole genome shotgun (WGS) entry which is preliminary data.</text>
</comment>
<accession>A0AAV4PJH0</accession>
<feature type="compositionally biased region" description="Basic and acidic residues" evidence="1">
    <location>
        <begin position="1"/>
        <end position="14"/>
    </location>
</feature>
<gene>
    <name evidence="2" type="ORF">CEXT_34221</name>
</gene>
<dbReference type="AlphaFoldDB" id="A0AAV4PJH0"/>
<organism evidence="2 3">
    <name type="scientific">Caerostris extrusa</name>
    <name type="common">Bark spider</name>
    <name type="synonym">Caerostris bankana</name>
    <dbReference type="NCBI Taxonomy" id="172846"/>
    <lineage>
        <taxon>Eukaryota</taxon>
        <taxon>Metazoa</taxon>
        <taxon>Ecdysozoa</taxon>
        <taxon>Arthropoda</taxon>
        <taxon>Chelicerata</taxon>
        <taxon>Arachnida</taxon>
        <taxon>Araneae</taxon>
        <taxon>Araneomorphae</taxon>
        <taxon>Entelegynae</taxon>
        <taxon>Araneoidea</taxon>
        <taxon>Araneidae</taxon>
        <taxon>Caerostris</taxon>
    </lineage>
</organism>
<name>A0AAV4PJH0_CAEEX</name>
<sequence length="72" mass="7821">MIDVAHCKSGELKQKHPPPMVLNVSGPIKTMDKKKVEKSLLNGTSSSTSENSFFDGSSELKPLPITEARIPI</sequence>
<evidence type="ECO:0000256" key="1">
    <source>
        <dbReference type="SAM" id="MobiDB-lite"/>
    </source>
</evidence>